<keyword evidence="3" id="KW-0408">Iron</keyword>
<feature type="domain" description="TRAM" evidence="5">
    <location>
        <begin position="273"/>
        <end position="336"/>
    </location>
</feature>
<organism evidence="7 8">
    <name type="scientific">Thermofilum pendens (strain DSM 2475 / Hrk 5)</name>
    <dbReference type="NCBI Taxonomy" id="368408"/>
    <lineage>
        <taxon>Archaea</taxon>
        <taxon>Thermoproteota</taxon>
        <taxon>Thermoprotei</taxon>
        <taxon>Thermofilales</taxon>
        <taxon>Thermofilaceae</taxon>
        <taxon>Thermofilum</taxon>
    </lineage>
</organism>
<gene>
    <name evidence="7" type="ordered locus">Tpen_0658</name>
</gene>
<dbReference type="InterPro" id="IPR013785">
    <property type="entry name" value="Aldolase_TIM"/>
</dbReference>
<dbReference type="InterPro" id="IPR050377">
    <property type="entry name" value="Radical_SAM_PqqE_MftC-like"/>
</dbReference>
<keyword evidence="8" id="KW-1185">Reference proteome</keyword>
<evidence type="ECO:0000256" key="1">
    <source>
        <dbReference type="ARBA" id="ARBA00022691"/>
    </source>
</evidence>
<dbReference type="STRING" id="368408.Tpen_0658"/>
<dbReference type="EMBL" id="CP000505">
    <property type="protein sequence ID" value="ABL78060.1"/>
    <property type="molecule type" value="Genomic_DNA"/>
</dbReference>
<evidence type="ECO:0000313" key="8">
    <source>
        <dbReference type="Proteomes" id="UP000000641"/>
    </source>
</evidence>
<dbReference type="InterPro" id="IPR007197">
    <property type="entry name" value="rSAM"/>
</dbReference>
<dbReference type="Gene3D" id="3.20.20.70">
    <property type="entry name" value="Aldolase class I"/>
    <property type="match status" value="1"/>
</dbReference>
<dbReference type="KEGG" id="tpe:Tpen_0658"/>
<dbReference type="InterPro" id="IPR002792">
    <property type="entry name" value="TRAM_dom"/>
</dbReference>
<dbReference type="PANTHER" id="PTHR11228">
    <property type="entry name" value="RADICAL SAM DOMAIN PROTEIN"/>
    <property type="match status" value="1"/>
</dbReference>
<proteinExistence type="predicted"/>
<dbReference type="GeneID" id="4601616"/>
<evidence type="ECO:0000313" key="7">
    <source>
        <dbReference type="EMBL" id="ABL78060.1"/>
    </source>
</evidence>
<evidence type="ECO:0000256" key="3">
    <source>
        <dbReference type="ARBA" id="ARBA00023004"/>
    </source>
</evidence>
<sequence>MARYFLKVEEGLPLVGHLAFGIVDRGTNLLQIRPTSFCPLSCVFCSVDAGPRSTRRLTEFLVDHEYLVSWFVDVAKAKGLDKAHAYIDAVGDPLTYGRIIELVRLLSSTGVAESITIETHGALLTRELVDKLADAGLTRINLSVDALDPSLARTLAGTPWFDVNRVISVAEYIASSTDIDLLIAPVWVPGVNDSEIPRIIEWALRIGAGKRVPPLGIQKYEEHKYGRKPPGVKPMKWHEFYSKLEVWEKEYGVRLRIRPEDFGIRKARALPLAFRKGEKATVSVVYWGWLKGQWLGVARNRVITIVGVPGAPPIGRKVKVRMLRTRSNIYVARLEA</sequence>
<dbReference type="eggNOG" id="arCOG00951">
    <property type="taxonomic scope" value="Archaea"/>
</dbReference>
<evidence type="ECO:0000256" key="4">
    <source>
        <dbReference type="ARBA" id="ARBA00023014"/>
    </source>
</evidence>
<evidence type="ECO:0000259" key="5">
    <source>
        <dbReference type="PROSITE" id="PS50926"/>
    </source>
</evidence>
<accession>A1RXY0</accession>
<reference evidence="8" key="1">
    <citation type="journal article" date="2008" name="J. Bacteriol.">
        <title>Genome sequence of Thermofilum pendens reveals an exceptional loss of biosynthetic pathways without genome reduction.</title>
        <authorList>
            <person name="Anderson I."/>
            <person name="Rodriguez J."/>
            <person name="Susanti D."/>
            <person name="Porat I."/>
            <person name="Reich C."/>
            <person name="Ulrich L.E."/>
            <person name="Elkins J.G."/>
            <person name="Mavromatis K."/>
            <person name="Lykidis A."/>
            <person name="Kim E."/>
            <person name="Thompson L.S."/>
            <person name="Nolan M."/>
            <person name="Land M."/>
            <person name="Copeland A."/>
            <person name="Lapidus A."/>
            <person name="Lucas S."/>
            <person name="Detter C."/>
            <person name="Zhulin I.B."/>
            <person name="Olsen G.J."/>
            <person name="Whitman W."/>
            <person name="Mukhopadhyay B."/>
            <person name="Bristow J."/>
            <person name="Kyrpides N."/>
        </authorList>
    </citation>
    <scope>NUCLEOTIDE SEQUENCE [LARGE SCALE GENOMIC DNA]</scope>
    <source>
        <strain evidence="8">DSM 2475 / Hrk 5</strain>
    </source>
</reference>
<keyword evidence="4" id="KW-0411">Iron-sulfur</keyword>
<dbReference type="InterPro" id="IPR058240">
    <property type="entry name" value="rSAM_sf"/>
</dbReference>
<dbReference type="SUPFAM" id="SSF102114">
    <property type="entry name" value="Radical SAM enzymes"/>
    <property type="match status" value="1"/>
</dbReference>
<dbReference type="SMART" id="SM00729">
    <property type="entry name" value="Elp3"/>
    <property type="match status" value="1"/>
</dbReference>
<dbReference type="InterPro" id="IPR040088">
    <property type="entry name" value="MJ0103-like"/>
</dbReference>
<evidence type="ECO:0000259" key="6">
    <source>
        <dbReference type="PROSITE" id="PS51918"/>
    </source>
</evidence>
<dbReference type="GO" id="GO:0003824">
    <property type="term" value="F:catalytic activity"/>
    <property type="evidence" value="ECO:0007669"/>
    <property type="project" value="InterPro"/>
</dbReference>
<dbReference type="SFLD" id="SFLDS00029">
    <property type="entry name" value="Radical_SAM"/>
    <property type="match status" value="1"/>
</dbReference>
<dbReference type="Pfam" id="PF04055">
    <property type="entry name" value="Radical_SAM"/>
    <property type="match status" value="1"/>
</dbReference>
<feature type="domain" description="Radical SAM core" evidence="6">
    <location>
        <begin position="22"/>
        <end position="254"/>
    </location>
</feature>
<dbReference type="GO" id="GO:0046872">
    <property type="term" value="F:metal ion binding"/>
    <property type="evidence" value="ECO:0007669"/>
    <property type="project" value="UniProtKB-KW"/>
</dbReference>
<dbReference type="AlphaFoldDB" id="A1RXY0"/>
<dbReference type="PROSITE" id="PS51918">
    <property type="entry name" value="RADICAL_SAM"/>
    <property type="match status" value="1"/>
</dbReference>
<keyword evidence="2" id="KW-0479">Metal-binding</keyword>
<dbReference type="RefSeq" id="WP_011752325.1">
    <property type="nucleotide sequence ID" value="NC_008698.1"/>
</dbReference>
<dbReference type="CDD" id="cd01335">
    <property type="entry name" value="Radical_SAM"/>
    <property type="match status" value="1"/>
</dbReference>
<dbReference type="PROSITE" id="PS50926">
    <property type="entry name" value="TRAM"/>
    <property type="match status" value="1"/>
</dbReference>
<dbReference type="HOGENOM" id="CLU_048071_0_0_2"/>
<dbReference type="PANTHER" id="PTHR11228:SF35">
    <property type="entry name" value="MOLYBDENUM COFACTOR BIOSYNTHESIS PROTEIN A-RELATED"/>
    <property type="match status" value="1"/>
</dbReference>
<evidence type="ECO:0000256" key="2">
    <source>
        <dbReference type="ARBA" id="ARBA00022723"/>
    </source>
</evidence>
<dbReference type="InterPro" id="IPR006638">
    <property type="entry name" value="Elp3/MiaA/NifB-like_rSAM"/>
</dbReference>
<dbReference type="GO" id="GO:0051536">
    <property type="term" value="F:iron-sulfur cluster binding"/>
    <property type="evidence" value="ECO:0007669"/>
    <property type="project" value="UniProtKB-KW"/>
</dbReference>
<dbReference type="Proteomes" id="UP000000641">
    <property type="component" value="Chromosome"/>
</dbReference>
<dbReference type="OrthoDB" id="371936at2157"/>
<name>A1RXY0_THEPD</name>
<protein>
    <submittedName>
        <fullName evidence="7">Radical SAM domain protein</fullName>
    </submittedName>
</protein>
<dbReference type="EnsemblBacteria" id="ABL78060">
    <property type="protein sequence ID" value="ABL78060"/>
    <property type="gene ID" value="Tpen_0658"/>
</dbReference>
<keyword evidence="1" id="KW-0949">S-adenosyl-L-methionine</keyword>
<dbReference type="SFLD" id="SFLDG01110">
    <property type="entry name" value="Uncharacterised_Radical_SAM_Su"/>
    <property type="match status" value="1"/>
</dbReference>